<keyword evidence="2" id="KW-1185">Reference proteome</keyword>
<sequence>MFTLLAGSPPFWAPQTDVDASNDQWKGTLPLFSSPEWDDRSATVKDLITRLLEMSPRKASYGRPGAPASVLPESPERAGLDCHTILPFSDGSLGSFGVCANTDEMAASPARYK</sequence>
<organism evidence="1 2">
    <name type="scientific">Staurois parvus</name>
    <dbReference type="NCBI Taxonomy" id="386267"/>
    <lineage>
        <taxon>Eukaryota</taxon>
        <taxon>Metazoa</taxon>
        <taxon>Chordata</taxon>
        <taxon>Craniata</taxon>
        <taxon>Vertebrata</taxon>
        <taxon>Euteleostomi</taxon>
        <taxon>Amphibia</taxon>
        <taxon>Batrachia</taxon>
        <taxon>Anura</taxon>
        <taxon>Neobatrachia</taxon>
        <taxon>Ranoidea</taxon>
        <taxon>Ranidae</taxon>
        <taxon>Staurois</taxon>
    </lineage>
</organism>
<evidence type="ECO:0000313" key="1">
    <source>
        <dbReference type="EMBL" id="CAI9532451.1"/>
    </source>
</evidence>
<evidence type="ECO:0000313" key="2">
    <source>
        <dbReference type="Proteomes" id="UP001162483"/>
    </source>
</evidence>
<evidence type="ECO:0008006" key="3">
    <source>
        <dbReference type="Google" id="ProtNLM"/>
    </source>
</evidence>
<reference evidence="1" key="1">
    <citation type="submission" date="2023-05" db="EMBL/GenBank/DDBJ databases">
        <authorList>
            <person name="Stuckert A."/>
        </authorList>
    </citation>
    <scope>NUCLEOTIDE SEQUENCE</scope>
</reference>
<accession>A0ABN9A8Y0</accession>
<comment type="caution">
    <text evidence="1">The sequence shown here is derived from an EMBL/GenBank/DDBJ whole genome shotgun (WGS) entry which is preliminary data.</text>
</comment>
<name>A0ABN9A8Y0_9NEOB</name>
<dbReference type="EMBL" id="CATNWA010000059">
    <property type="protein sequence ID" value="CAI9532451.1"/>
    <property type="molecule type" value="Genomic_DNA"/>
</dbReference>
<dbReference type="Proteomes" id="UP001162483">
    <property type="component" value="Unassembled WGS sequence"/>
</dbReference>
<protein>
    <recommendedName>
        <fullName evidence="3">Protein kinase domain-containing protein</fullName>
    </recommendedName>
</protein>
<proteinExistence type="predicted"/>
<gene>
    <name evidence="1" type="ORF">SPARVUS_LOCUS225637</name>
</gene>